<dbReference type="InterPro" id="IPR026579">
    <property type="entry name" value="FtsQ"/>
</dbReference>
<dbReference type="GO" id="GO:0090529">
    <property type="term" value="P:cell septum assembly"/>
    <property type="evidence" value="ECO:0007669"/>
    <property type="project" value="InterPro"/>
</dbReference>
<accession>A0A1M5LB70</accession>
<evidence type="ECO:0000313" key="7">
    <source>
        <dbReference type="EMBL" id="SHG62354.1"/>
    </source>
</evidence>
<reference evidence="8" key="1">
    <citation type="submission" date="2016-11" db="EMBL/GenBank/DDBJ databases">
        <authorList>
            <person name="Varghese N."/>
            <person name="Submissions S."/>
        </authorList>
    </citation>
    <scope>NUCLEOTIDE SEQUENCE [LARGE SCALE GENOMIC DNA]</scope>
    <source>
        <strain evidence="8">DSM 25330</strain>
    </source>
</reference>
<keyword evidence="1" id="KW-1003">Cell membrane</keyword>
<feature type="transmembrane region" description="Helical" evidence="6">
    <location>
        <begin position="6"/>
        <end position="23"/>
    </location>
</feature>
<keyword evidence="2 7" id="KW-0132">Cell division</keyword>
<keyword evidence="6" id="KW-0472">Membrane</keyword>
<dbReference type="STRING" id="1089305.SAMN05444148_0576"/>
<keyword evidence="3 6" id="KW-0812">Transmembrane</keyword>
<gene>
    <name evidence="7" type="ORF">SAMN05444148_0576</name>
</gene>
<proteinExistence type="predicted"/>
<evidence type="ECO:0000256" key="2">
    <source>
        <dbReference type="ARBA" id="ARBA00022618"/>
    </source>
</evidence>
<dbReference type="OrthoDB" id="1466667at2"/>
<keyword evidence="5" id="KW-0131">Cell cycle</keyword>
<evidence type="ECO:0000256" key="3">
    <source>
        <dbReference type="ARBA" id="ARBA00022692"/>
    </source>
</evidence>
<evidence type="ECO:0000256" key="5">
    <source>
        <dbReference type="ARBA" id="ARBA00023306"/>
    </source>
</evidence>
<dbReference type="AlphaFoldDB" id="A0A1M5LB70"/>
<organism evidence="7 8">
    <name type="scientific">Winogradskyella jejuensis</name>
    <dbReference type="NCBI Taxonomy" id="1089305"/>
    <lineage>
        <taxon>Bacteria</taxon>
        <taxon>Pseudomonadati</taxon>
        <taxon>Bacteroidota</taxon>
        <taxon>Flavobacteriia</taxon>
        <taxon>Flavobacteriales</taxon>
        <taxon>Flavobacteriaceae</taxon>
        <taxon>Winogradskyella</taxon>
    </lineage>
</organism>
<evidence type="ECO:0000313" key="8">
    <source>
        <dbReference type="Proteomes" id="UP000184522"/>
    </source>
</evidence>
<keyword evidence="8" id="KW-1185">Reference proteome</keyword>
<name>A0A1M5LB70_9FLAO</name>
<dbReference type="PANTHER" id="PTHR35851">
    <property type="entry name" value="CELL DIVISION PROTEIN FTSQ"/>
    <property type="match status" value="1"/>
</dbReference>
<evidence type="ECO:0000256" key="6">
    <source>
        <dbReference type="SAM" id="Phobius"/>
    </source>
</evidence>
<dbReference type="Proteomes" id="UP000184522">
    <property type="component" value="Unassembled WGS sequence"/>
</dbReference>
<sequence>MKVNYGYIKVLILLVLVGFLYAFSNARNKSRVINKPRVEFTSSDNLFLTHDNVSKLLIQNPKGLNNKNKEIIDLNELESALNSNPMVKNAEVFMSVNGELSAKIEQKQPIARVHTNASYYIDDEGSYMPLSANYSARVPLVTGTVYKSKLDKVYQIAKAIDGDQFLKQHVIEIRQDQNQDISLRLRQFDFVVNIGSLDKLDKKVNNFKAFYKKAIKDKTINTYSSVNLRFDNQVICTKK</sequence>
<keyword evidence="4 6" id="KW-1133">Transmembrane helix</keyword>
<dbReference type="PANTHER" id="PTHR35851:SF1">
    <property type="entry name" value="CELL DIVISION PROTEIN FTSQ"/>
    <property type="match status" value="1"/>
</dbReference>
<protein>
    <submittedName>
        <fullName evidence="7">Cell division protein FtsQ</fullName>
    </submittedName>
</protein>
<evidence type="ECO:0000256" key="4">
    <source>
        <dbReference type="ARBA" id="ARBA00022989"/>
    </source>
</evidence>
<dbReference type="RefSeq" id="WP_073082765.1">
    <property type="nucleotide sequence ID" value="NZ_FQWS01000001.1"/>
</dbReference>
<dbReference type="EMBL" id="FQWS01000001">
    <property type="protein sequence ID" value="SHG62354.1"/>
    <property type="molecule type" value="Genomic_DNA"/>
</dbReference>
<evidence type="ECO:0000256" key="1">
    <source>
        <dbReference type="ARBA" id="ARBA00022475"/>
    </source>
</evidence>